<comment type="caution">
    <text evidence="1">The sequence shown here is derived from an EMBL/GenBank/DDBJ whole genome shotgun (WGS) entry which is preliminary data.</text>
</comment>
<evidence type="ECO:0000313" key="1">
    <source>
        <dbReference type="EMBL" id="THD03718.1"/>
    </source>
</evidence>
<evidence type="ECO:0000313" key="2">
    <source>
        <dbReference type="Proteomes" id="UP000306317"/>
    </source>
</evidence>
<organism evidence="1 2">
    <name type="scientific">Rhodanobacter lindaniclasticus</name>
    <dbReference type="NCBI Taxonomy" id="75310"/>
    <lineage>
        <taxon>Bacteria</taxon>
        <taxon>Pseudomonadati</taxon>
        <taxon>Pseudomonadota</taxon>
        <taxon>Gammaproteobacteria</taxon>
        <taxon>Lysobacterales</taxon>
        <taxon>Rhodanobacteraceae</taxon>
        <taxon>Rhodanobacter</taxon>
    </lineage>
</organism>
<dbReference type="Proteomes" id="UP000306317">
    <property type="component" value="Unassembled WGS sequence"/>
</dbReference>
<dbReference type="OrthoDB" id="6064773at2"/>
<dbReference type="RefSeq" id="WP_136260105.1">
    <property type="nucleotide sequence ID" value="NZ_MWIO01000090.1"/>
</dbReference>
<accession>A0A4S3K6N9</accession>
<proteinExistence type="predicted"/>
<name>A0A4S3K6N9_9GAMM</name>
<reference evidence="1 2" key="1">
    <citation type="submission" date="2017-02" db="EMBL/GenBank/DDBJ databases">
        <title>Whole genome sequencing of Rhodanobacter lindaniclasticus DSM 17932.</title>
        <authorList>
            <person name="Kumar S."/>
            <person name="Patil P."/>
            <person name="Patil P.B."/>
        </authorList>
    </citation>
    <scope>NUCLEOTIDE SEQUENCE [LARGE SCALE GENOMIC DNA]</scope>
    <source>
        <strain evidence="1 2">DSM 17932</strain>
    </source>
</reference>
<keyword evidence="2" id="KW-1185">Reference proteome</keyword>
<gene>
    <name evidence="1" type="ORF">B1991_18235</name>
</gene>
<protein>
    <submittedName>
        <fullName evidence="1">Uncharacterized protein</fullName>
    </submittedName>
</protein>
<dbReference type="AlphaFoldDB" id="A0A4S3K6N9"/>
<dbReference type="EMBL" id="MWIO01000090">
    <property type="protein sequence ID" value="THD03718.1"/>
    <property type="molecule type" value="Genomic_DNA"/>
</dbReference>
<sequence length="193" mass="21558">MKGYRDNRGRACHTCEHERRPEIELRLASGAPVRVVAAKYGISKDSLYRHRQLHMPAELVTQLQATGRRVNPADLQELKRTESEGLLQNLVHERARQQRIADKAEAIDDFANATRASVAALKSSELIAKLLGDIKTGNVTTNILLAPEFHAFRTAVIQALRPYHDAKLAVLHSLQQLEHREVIDGECTDATSP</sequence>